<protein>
    <submittedName>
        <fullName evidence="2">Uncharacterized protein</fullName>
    </submittedName>
</protein>
<evidence type="ECO:0000313" key="1">
    <source>
        <dbReference type="EMBL" id="MSS49972.1"/>
    </source>
</evidence>
<evidence type="ECO:0000313" key="2">
    <source>
        <dbReference type="EMBL" id="RHI89927.1"/>
    </source>
</evidence>
<dbReference type="EMBL" id="VULU01000039">
    <property type="protein sequence ID" value="MSS49972.1"/>
    <property type="molecule type" value="Genomic_DNA"/>
</dbReference>
<reference evidence="2 3" key="1">
    <citation type="submission" date="2018-08" db="EMBL/GenBank/DDBJ databases">
        <title>A genome reference for cultivated species of the human gut microbiota.</title>
        <authorList>
            <person name="Zou Y."/>
            <person name="Xue W."/>
            <person name="Luo G."/>
        </authorList>
    </citation>
    <scope>NUCLEOTIDE SEQUENCE [LARGE SCALE GENOMIC DNA]</scope>
    <source>
        <strain evidence="2 3">AM13-21</strain>
    </source>
</reference>
<proteinExistence type="predicted"/>
<sequence length="152" mass="17301">MKLANIPSDIKRTARELKIPVLQHHIYVNGRHKHVTISKKCVRKAGLTEKYSVQIVVLGEVRAYMIFSYDPLCENRPHLLFLPSSCEIHSPYVTRALQRIGGGNEICRLRFHGKPVFLKGKDGTVVTVVWRISTSPVRDIASTVQNIQNRNM</sequence>
<reference evidence="1 4" key="2">
    <citation type="submission" date="2019-09" db="EMBL/GenBank/DDBJ databases">
        <title>In-depth cultivation of the pig gut microbiome towards novel bacterial diversity and tailored functional studies.</title>
        <authorList>
            <person name="Wylensek D."/>
            <person name="Hitch T.C.A."/>
            <person name="Clavel T."/>
        </authorList>
    </citation>
    <scope>NUCLEOTIDE SEQUENCE [LARGE SCALE GENOMIC DNA]</scope>
    <source>
        <strain evidence="1 4">WCA-389-WT-3C</strain>
    </source>
</reference>
<dbReference type="Proteomes" id="UP000285777">
    <property type="component" value="Unassembled WGS sequence"/>
</dbReference>
<dbReference type="EMBL" id="QRLF01000020">
    <property type="protein sequence ID" value="RHI89927.1"/>
    <property type="molecule type" value="Genomic_DNA"/>
</dbReference>
<evidence type="ECO:0000313" key="3">
    <source>
        <dbReference type="Proteomes" id="UP000285777"/>
    </source>
</evidence>
<dbReference type="AlphaFoldDB" id="A0A415BQI6"/>
<evidence type="ECO:0000313" key="4">
    <source>
        <dbReference type="Proteomes" id="UP000460950"/>
    </source>
</evidence>
<dbReference type="Proteomes" id="UP000460950">
    <property type="component" value="Unassembled WGS sequence"/>
</dbReference>
<gene>
    <name evidence="2" type="ORF">DW150_12470</name>
    <name evidence="1" type="ORF">FYJ30_17120</name>
</gene>
<dbReference type="RefSeq" id="WP_118291172.1">
    <property type="nucleotide sequence ID" value="NZ_CAXTGH010000003.1"/>
</dbReference>
<organism evidence="2 3">
    <name type="scientific">Phocaeicola vulgatus</name>
    <name type="common">Bacteroides vulgatus</name>
    <dbReference type="NCBI Taxonomy" id="821"/>
    <lineage>
        <taxon>Bacteria</taxon>
        <taxon>Pseudomonadati</taxon>
        <taxon>Bacteroidota</taxon>
        <taxon>Bacteroidia</taxon>
        <taxon>Bacteroidales</taxon>
        <taxon>Bacteroidaceae</taxon>
        <taxon>Phocaeicola</taxon>
    </lineage>
</organism>
<accession>A0A415BQI6</accession>
<name>A0A415BQI6_PHOVU</name>
<comment type="caution">
    <text evidence="2">The sequence shown here is derived from an EMBL/GenBank/DDBJ whole genome shotgun (WGS) entry which is preliminary data.</text>
</comment>